<dbReference type="AlphaFoldDB" id="A0AAD6XMJ0"/>
<comment type="caution">
    <text evidence="1">The sequence shown here is derived from an EMBL/GenBank/DDBJ whole genome shotgun (WGS) entry which is preliminary data.</text>
</comment>
<evidence type="ECO:0000313" key="2">
    <source>
        <dbReference type="Proteomes" id="UP001222325"/>
    </source>
</evidence>
<dbReference type="Proteomes" id="UP001222325">
    <property type="component" value="Unassembled WGS sequence"/>
</dbReference>
<keyword evidence="2" id="KW-1185">Reference proteome</keyword>
<reference evidence="1" key="1">
    <citation type="submission" date="2023-03" db="EMBL/GenBank/DDBJ databases">
        <title>Massive genome expansion in bonnet fungi (Mycena s.s.) driven by repeated elements and novel gene families across ecological guilds.</title>
        <authorList>
            <consortium name="Lawrence Berkeley National Laboratory"/>
            <person name="Harder C.B."/>
            <person name="Miyauchi S."/>
            <person name="Viragh M."/>
            <person name="Kuo A."/>
            <person name="Thoen E."/>
            <person name="Andreopoulos B."/>
            <person name="Lu D."/>
            <person name="Skrede I."/>
            <person name="Drula E."/>
            <person name="Henrissat B."/>
            <person name="Morin E."/>
            <person name="Kohler A."/>
            <person name="Barry K."/>
            <person name="LaButti K."/>
            <person name="Morin E."/>
            <person name="Salamov A."/>
            <person name="Lipzen A."/>
            <person name="Mereny Z."/>
            <person name="Hegedus B."/>
            <person name="Baldrian P."/>
            <person name="Stursova M."/>
            <person name="Weitz H."/>
            <person name="Taylor A."/>
            <person name="Grigoriev I.V."/>
            <person name="Nagy L.G."/>
            <person name="Martin F."/>
            <person name="Kauserud H."/>
        </authorList>
    </citation>
    <scope>NUCLEOTIDE SEQUENCE</scope>
    <source>
        <strain evidence="1">CBHHK173m</strain>
    </source>
</reference>
<organism evidence="1 2">
    <name type="scientific">Mycena belliarum</name>
    <dbReference type="NCBI Taxonomy" id="1033014"/>
    <lineage>
        <taxon>Eukaryota</taxon>
        <taxon>Fungi</taxon>
        <taxon>Dikarya</taxon>
        <taxon>Basidiomycota</taxon>
        <taxon>Agaricomycotina</taxon>
        <taxon>Agaricomycetes</taxon>
        <taxon>Agaricomycetidae</taxon>
        <taxon>Agaricales</taxon>
        <taxon>Marasmiineae</taxon>
        <taxon>Mycenaceae</taxon>
        <taxon>Mycena</taxon>
    </lineage>
</organism>
<protein>
    <submittedName>
        <fullName evidence="1">Uncharacterized protein</fullName>
    </submittedName>
</protein>
<accession>A0AAD6XMJ0</accession>
<evidence type="ECO:0000313" key="1">
    <source>
        <dbReference type="EMBL" id="KAJ7081598.1"/>
    </source>
</evidence>
<name>A0AAD6XMJ0_9AGAR</name>
<dbReference type="EMBL" id="JARJCN010000049">
    <property type="protein sequence ID" value="KAJ7081598.1"/>
    <property type="molecule type" value="Genomic_DNA"/>
</dbReference>
<gene>
    <name evidence="1" type="ORF">B0H15DRAFT_854353</name>
</gene>
<sequence>MAIVVGVVGLWIVGQTPVVRLINLFGKEFSGRGFVSGCALCRKNPEPVRTPFNRLHGVLWSKYFCGLHLIGEVINQSGPNPRRGFQAIYQT</sequence>
<proteinExistence type="predicted"/>